<dbReference type="Gene3D" id="3.40.50.720">
    <property type="entry name" value="NAD(P)-binding Rossmann-like Domain"/>
    <property type="match status" value="2"/>
</dbReference>
<protein>
    <recommendedName>
        <fullName evidence="3">D-isomer specific 2-hydroxyacid dehydrogenase NAD-binding domain-containing protein</fullName>
    </recommendedName>
</protein>
<dbReference type="AlphaFoldDB" id="A0A381PMG0"/>
<name>A0A381PMG0_9ZZZZ</name>
<feature type="domain" description="D-isomer specific 2-hydroxyacid dehydrogenase NAD-binding" evidence="3">
    <location>
        <begin position="112"/>
        <end position="292"/>
    </location>
</feature>
<evidence type="ECO:0000313" key="4">
    <source>
        <dbReference type="EMBL" id="SUZ67668.1"/>
    </source>
</evidence>
<evidence type="ECO:0000259" key="3">
    <source>
        <dbReference type="Pfam" id="PF02826"/>
    </source>
</evidence>
<dbReference type="PANTHER" id="PTHR43333">
    <property type="entry name" value="2-HACID_DH_C DOMAIN-CONTAINING PROTEIN"/>
    <property type="match status" value="1"/>
</dbReference>
<evidence type="ECO:0000256" key="2">
    <source>
        <dbReference type="ARBA" id="ARBA00023027"/>
    </source>
</evidence>
<gene>
    <name evidence="4" type="ORF">METZ01_LOCUS20522</name>
</gene>
<keyword evidence="1" id="KW-0560">Oxidoreductase</keyword>
<accession>A0A381PMG0</accession>
<reference evidence="4" key="1">
    <citation type="submission" date="2018-05" db="EMBL/GenBank/DDBJ databases">
        <authorList>
            <person name="Lanie J.A."/>
            <person name="Ng W.-L."/>
            <person name="Kazmierczak K.M."/>
            <person name="Andrzejewski T.M."/>
            <person name="Davidsen T.M."/>
            <person name="Wayne K.J."/>
            <person name="Tettelin H."/>
            <person name="Glass J.I."/>
            <person name="Rusch D."/>
            <person name="Podicherti R."/>
            <person name="Tsui H.-C.T."/>
            <person name="Winkler M.E."/>
        </authorList>
    </citation>
    <scope>NUCLEOTIDE SEQUENCE</scope>
</reference>
<dbReference type="EMBL" id="UINC01001017">
    <property type="protein sequence ID" value="SUZ67668.1"/>
    <property type="molecule type" value="Genomic_DNA"/>
</dbReference>
<dbReference type="SUPFAM" id="SSF52283">
    <property type="entry name" value="Formate/glycerate dehydrogenase catalytic domain-like"/>
    <property type="match status" value="1"/>
</dbReference>
<proteinExistence type="predicted"/>
<keyword evidence="2" id="KW-0520">NAD</keyword>
<dbReference type="InterPro" id="IPR029753">
    <property type="entry name" value="D-isomer_DH_CS"/>
</dbReference>
<dbReference type="SUPFAM" id="SSF51735">
    <property type="entry name" value="NAD(P)-binding Rossmann-fold domains"/>
    <property type="match status" value="1"/>
</dbReference>
<dbReference type="PROSITE" id="PS00671">
    <property type="entry name" value="D_2_HYDROXYACID_DH_3"/>
    <property type="match status" value="1"/>
</dbReference>
<dbReference type="GO" id="GO:0051287">
    <property type="term" value="F:NAD binding"/>
    <property type="evidence" value="ECO:0007669"/>
    <property type="project" value="InterPro"/>
</dbReference>
<dbReference type="Pfam" id="PF02826">
    <property type="entry name" value="2-Hacid_dh_C"/>
    <property type="match status" value="1"/>
</dbReference>
<dbReference type="GO" id="GO:0016491">
    <property type="term" value="F:oxidoreductase activity"/>
    <property type="evidence" value="ECO:0007669"/>
    <property type="project" value="UniProtKB-KW"/>
</dbReference>
<dbReference type="InterPro" id="IPR006140">
    <property type="entry name" value="D-isomer_DH_NAD-bd"/>
</dbReference>
<sequence>MPDKPLNILVTKTLTLPEVSAEDEDLIKKAAGPDAVITVVDSPREGIDHAGDADVILGITPRSLFRAAPNLKWVHATASGVDMFMYDEFLESDVVLTGEKGLVGGHLADTAFGLLLALTRRIKTAIELGPEGWTQENRERMRFSEIELEGLTMGIVGFGGTGRHLARRALAFGMTVRAVDAFPVQGSDGVEVVEGMEALEEVIRDSDVLAVGLPLTNETRGMCNDEFFGAMKPTAIFLNVTRGEIIDGPALERALRNGEIGGAALDVAPIEPLPPDSALWGFDNCVMTPHTAGASQHRGRRNLERFCRNLVALREGREFEGVVDKRAGF</sequence>
<dbReference type="CDD" id="cd05300">
    <property type="entry name" value="2-Hacid_dh_1"/>
    <property type="match status" value="1"/>
</dbReference>
<evidence type="ECO:0000256" key="1">
    <source>
        <dbReference type="ARBA" id="ARBA00023002"/>
    </source>
</evidence>
<dbReference type="InterPro" id="IPR036291">
    <property type="entry name" value="NAD(P)-bd_dom_sf"/>
</dbReference>
<organism evidence="4">
    <name type="scientific">marine metagenome</name>
    <dbReference type="NCBI Taxonomy" id="408172"/>
    <lineage>
        <taxon>unclassified sequences</taxon>
        <taxon>metagenomes</taxon>
        <taxon>ecological metagenomes</taxon>
    </lineage>
</organism>
<dbReference type="PANTHER" id="PTHR43333:SF1">
    <property type="entry name" value="D-ISOMER SPECIFIC 2-HYDROXYACID DEHYDROGENASE NAD-BINDING DOMAIN-CONTAINING PROTEIN"/>
    <property type="match status" value="1"/>
</dbReference>